<comment type="caution">
    <text evidence="2">The sequence shown here is derived from an EMBL/GenBank/DDBJ whole genome shotgun (WGS) entry which is preliminary data.</text>
</comment>
<proteinExistence type="predicted"/>
<evidence type="ECO:0000313" key="3">
    <source>
        <dbReference type="Proteomes" id="UP000018958"/>
    </source>
</evidence>
<sequence>MALPASFEPHTWDEDLLASFLDWGPDSDFGSRARSRARSSTPPAPTEAPAVPAAMVDAPAVAVTLPSPLRAHVAPSLCDAAAKASGSSLVPPRSVTHPVGSSETA</sequence>
<gene>
    <name evidence="2" type="ORF">F441_01248</name>
</gene>
<organism evidence="2 3">
    <name type="scientific">Phytophthora nicotianae CJ01A1</name>
    <dbReference type="NCBI Taxonomy" id="1317063"/>
    <lineage>
        <taxon>Eukaryota</taxon>
        <taxon>Sar</taxon>
        <taxon>Stramenopiles</taxon>
        <taxon>Oomycota</taxon>
        <taxon>Peronosporomycetes</taxon>
        <taxon>Peronosporales</taxon>
        <taxon>Peronosporaceae</taxon>
        <taxon>Phytophthora</taxon>
    </lineage>
</organism>
<dbReference type="EMBL" id="ANIX01000248">
    <property type="protein sequence ID" value="ETP25937.1"/>
    <property type="molecule type" value="Genomic_DNA"/>
</dbReference>
<protein>
    <submittedName>
        <fullName evidence="2">Uncharacterized protein</fullName>
    </submittedName>
</protein>
<evidence type="ECO:0000256" key="1">
    <source>
        <dbReference type="SAM" id="MobiDB-lite"/>
    </source>
</evidence>
<dbReference type="Proteomes" id="UP000018958">
    <property type="component" value="Unassembled WGS sequence"/>
</dbReference>
<feature type="region of interest" description="Disordered" evidence="1">
    <location>
        <begin position="81"/>
        <end position="105"/>
    </location>
</feature>
<reference evidence="2 3" key="1">
    <citation type="submission" date="2013-11" db="EMBL/GenBank/DDBJ databases">
        <title>The Genome Sequence of Phytophthora parasitica CJ01A1.</title>
        <authorList>
            <consortium name="The Broad Institute Genomics Platform"/>
            <person name="Russ C."/>
            <person name="Tyler B."/>
            <person name="Panabieres F."/>
            <person name="Shan W."/>
            <person name="Tripathy S."/>
            <person name="Grunwald N."/>
            <person name="Machado M."/>
            <person name="Johnson C.S."/>
            <person name="Walker B."/>
            <person name="Young S.K."/>
            <person name="Zeng Q."/>
            <person name="Gargeya S."/>
            <person name="Fitzgerald M."/>
            <person name="Haas B."/>
            <person name="Abouelleil A."/>
            <person name="Allen A.W."/>
            <person name="Alvarado L."/>
            <person name="Arachchi H.M."/>
            <person name="Berlin A.M."/>
            <person name="Chapman S.B."/>
            <person name="Gainer-Dewar J."/>
            <person name="Goldberg J."/>
            <person name="Griggs A."/>
            <person name="Gujja S."/>
            <person name="Hansen M."/>
            <person name="Howarth C."/>
            <person name="Imamovic A."/>
            <person name="Ireland A."/>
            <person name="Larimer J."/>
            <person name="McCowan C."/>
            <person name="Murphy C."/>
            <person name="Pearson M."/>
            <person name="Poon T.W."/>
            <person name="Priest M."/>
            <person name="Roberts A."/>
            <person name="Saif S."/>
            <person name="Shea T."/>
            <person name="Sisk P."/>
            <person name="Sykes S."/>
            <person name="Wortman J."/>
            <person name="Nusbaum C."/>
            <person name="Birren B."/>
        </authorList>
    </citation>
    <scope>NUCLEOTIDE SEQUENCE [LARGE SCALE GENOMIC DNA]</scope>
    <source>
        <strain evidence="2 3">CJ01A1</strain>
    </source>
</reference>
<dbReference type="AlphaFoldDB" id="W2XTV8"/>
<accession>W2XTV8</accession>
<name>W2XTV8_PHYNI</name>
<evidence type="ECO:0000313" key="2">
    <source>
        <dbReference type="EMBL" id="ETP25937.1"/>
    </source>
</evidence>
<feature type="region of interest" description="Disordered" evidence="1">
    <location>
        <begin position="29"/>
        <end position="51"/>
    </location>
</feature>